<dbReference type="AlphaFoldDB" id="A0A0N1PD72"/>
<dbReference type="Pfam" id="PF13516">
    <property type="entry name" value="LRR_6"/>
    <property type="match status" value="5"/>
</dbReference>
<dbReference type="GO" id="GO:0031267">
    <property type="term" value="F:small GTPase binding"/>
    <property type="evidence" value="ECO:0007669"/>
    <property type="project" value="TreeGrafter"/>
</dbReference>
<organism evidence="5 6">
    <name type="scientific">Leptomonas seymouri</name>
    <dbReference type="NCBI Taxonomy" id="5684"/>
    <lineage>
        <taxon>Eukaryota</taxon>
        <taxon>Discoba</taxon>
        <taxon>Euglenozoa</taxon>
        <taxon>Kinetoplastea</taxon>
        <taxon>Metakinetoplastina</taxon>
        <taxon>Trypanosomatida</taxon>
        <taxon>Trypanosomatidae</taxon>
        <taxon>Leishmaniinae</taxon>
        <taxon>Leptomonas</taxon>
    </lineage>
</organism>
<dbReference type="PROSITE" id="PS51450">
    <property type="entry name" value="LRR"/>
    <property type="match status" value="1"/>
</dbReference>
<dbReference type="PANTHER" id="PTHR24113:SF12">
    <property type="entry name" value="RAN GTPASE-ACTIVATING PROTEIN 1"/>
    <property type="match status" value="1"/>
</dbReference>
<dbReference type="PANTHER" id="PTHR24113">
    <property type="entry name" value="RAN GTPASE-ACTIVATING PROTEIN 1"/>
    <property type="match status" value="1"/>
</dbReference>
<evidence type="ECO:0000313" key="5">
    <source>
        <dbReference type="EMBL" id="KPI86683.1"/>
    </source>
</evidence>
<sequence length="447" mass="47541">MAAGGRKKDKVPFPGSKGEKATAFYTRRKWKALMQEMRLDVAGRSLGPRGGLVVTTALLKGTHIVSLNLSNNALGDEGAMAIANLLRANTPLQHLNLSHNGMTDVGGLAIASAFIPNVSAGGQPGQWNRSLFTLILMGNEFADDTLLALSNAAACHRDLSRVDLSWNKVGPNGTKCLMRAYHRNPLCVYQLAANALGDEGTIHLCEALQRHGGRSQLTLNLYANEISYSGANAVGQLLAHTTVVQDVSLAGNTIGFKGAQALQQHLTDFAVLAACPLRSLNLSDNWLGDEGAASVAAIIAADLPVLERLDVSDNQISDVGATAIVTAVLRNTHLRILNCENNRLGAKAVEAVVRLVHETSTLKSLNVSGCIESAEHRRMLTVAVGETDGLHVELGASSDSALTASINDEPSDLVSRMSEYLQVLADQAAQREKDNPPAKKKGKRTKK</sequence>
<dbReference type="GO" id="GO:0048471">
    <property type="term" value="C:perinuclear region of cytoplasm"/>
    <property type="evidence" value="ECO:0007669"/>
    <property type="project" value="TreeGrafter"/>
</dbReference>
<dbReference type="OrthoDB" id="333024at2759"/>
<dbReference type="InterPro" id="IPR001611">
    <property type="entry name" value="Leu-rich_rpt"/>
</dbReference>
<comment type="caution">
    <text evidence="5">The sequence shown here is derived from an EMBL/GenBank/DDBJ whole genome shotgun (WGS) entry which is preliminary data.</text>
</comment>
<evidence type="ECO:0000256" key="3">
    <source>
        <dbReference type="ARBA" id="ARBA00022737"/>
    </source>
</evidence>
<dbReference type="SUPFAM" id="SSF52047">
    <property type="entry name" value="RNI-like"/>
    <property type="match status" value="1"/>
</dbReference>
<dbReference type="VEuPathDB" id="TriTrypDB:Lsey_0120_0080"/>
<dbReference type="EMBL" id="LJSK01000120">
    <property type="protein sequence ID" value="KPI86683.1"/>
    <property type="molecule type" value="Genomic_DNA"/>
</dbReference>
<proteinExistence type="predicted"/>
<dbReference type="SMART" id="SM00368">
    <property type="entry name" value="LRR_RI"/>
    <property type="match status" value="8"/>
</dbReference>
<evidence type="ECO:0000256" key="2">
    <source>
        <dbReference type="ARBA" id="ARBA00022614"/>
    </source>
</evidence>
<keyword evidence="6" id="KW-1185">Reference proteome</keyword>
<evidence type="ECO:0000256" key="1">
    <source>
        <dbReference type="ARBA" id="ARBA00022468"/>
    </source>
</evidence>
<evidence type="ECO:0000256" key="4">
    <source>
        <dbReference type="SAM" id="MobiDB-lite"/>
    </source>
</evidence>
<keyword evidence="3" id="KW-0677">Repeat</keyword>
<dbReference type="InterPro" id="IPR027038">
    <property type="entry name" value="RanGap"/>
</dbReference>
<dbReference type="OMA" id="NGTKCLM"/>
<dbReference type="InterPro" id="IPR032675">
    <property type="entry name" value="LRR_dom_sf"/>
</dbReference>
<gene>
    <name evidence="5" type="ORF">ABL78_4241</name>
</gene>
<feature type="region of interest" description="Disordered" evidence="4">
    <location>
        <begin position="425"/>
        <end position="447"/>
    </location>
</feature>
<dbReference type="Proteomes" id="UP000038009">
    <property type="component" value="Unassembled WGS sequence"/>
</dbReference>
<dbReference type="GO" id="GO:0005634">
    <property type="term" value="C:nucleus"/>
    <property type="evidence" value="ECO:0007669"/>
    <property type="project" value="TreeGrafter"/>
</dbReference>
<keyword evidence="2" id="KW-0433">Leucine-rich repeat</keyword>
<dbReference type="GO" id="GO:0005829">
    <property type="term" value="C:cytosol"/>
    <property type="evidence" value="ECO:0007669"/>
    <property type="project" value="TreeGrafter"/>
</dbReference>
<reference evidence="5 6" key="1">
    <citation type="journal article" date="2015" name="PLoS Pathog.">
        <title>Leptomonas seymouri: Adaptations to the Dixenous Life Cycle Analyzed by Genome Sequencing, Transcriptome Profiling and Co-infection with Leishmania donovani.</title>
        <authorList>
            <person name="Kraeva N."/>
            <person name="Butenko A."/>
            <person name="Hlavacova J."/>
            <person name="Kostygov A."/>
            <person name="Myskova J."/>
            <person name="Grybchuk D."/>
            <person name="Lestinova T."/>
            <person name="Votypka J."/>
            <person name="Volf P."/>
            <person name="Opperdoes F."/>
            <person name="Flegontov P."/>
            <person name="Lukes J."/>
            <person name="Yurchenko V."/>
        </authorList>
    </citation>
    <scope>NUCLEOTIDE SEQUENCE [LARGE SCALE GENOMIC DNA]</scope>
    <source>
        <strain evidence="5 6">ATCC 30220</strain>
    </source>
</reference>
<dbReference type="Gene3D" id="3.80.10.10">
    <property type="entry name" value="Ribonuclease Inhibitor"/>
    <property type="match status" value="3"/>
</dbReference>
<dbReference type="GO" id="GO:0005096">
    <property type="term" value="F:GTPase activator activity"/>
    <property type="evidence" value="ECO:0007669"/>
    <property type="project" value="UniProtKB-KW"/>
</dbReference>
<dbReference type="GO" id="GO:0006913">
    <property type="term" value="P:nucleocytoplasmic transport"/>
    <property type="evidence" value="ECO:0007669"/>
    <property type="project" value="TreeGrafter"/>
</dbReference>
<evidence type="ECO:0000313" key="6">
    <source>
        <dbReference type="Proteomes" id="UP000038009"/>
    </source>
</evidence>
<protein>
    <submittedName>
        <fullName evidence="5">Uncharacterized protein</fullName>
    </submittedName>
</protein>
<name>A0A0N1PD72_LEPSE</name>
<keyword evidence="1" id="KW-0343">GTPase activation</keyword>
<feature type="compositionally biased region" description="Basic residues" evidence="4">
    <location>
        <begin position="438"/>
        <end position="447"/>
    </location>
</feature>
<accession>A0A0N1PD72</accession>